<organism evidence="3 4">
    <name type="scientific">Kribbella flavida (strain DSM 17836 / JCM 10339 / NBRC 14399)</name>
    <dbReference type="NCBI Taxonomy" id="479435"/>
    <lineage>
        <taxon>Bacteria</taxon>
        <taxon>Bacillati</taxon>
        <taxon>Actinomycetota</taxon>
        <taxon>Actinomycetes</taxon>
        <taxon>Propionibacteriales</taxon>
        <taxon>Kribbellaceae</taxon>
        <taxon>Kribbella</taxon>
    </lineage>
</organism>
<reference evidence="4" key="1">
    <citation type="submission" date="2009-09" db="EMBL/GenBank/DDBJ databases">
        <title>The complete genome of Kribbella flavida DSM 17836.</title>
        <authorList>
            <consortium name="US DOE Joint Genome Institute (JGI-PGF)"/>
            <person name="Lucas S."/>
            <person name="Copeland A."/>
            <person name="Lapidus A."/>
            <person name="Glavina del Rio T."/>
            <person name="Dalin E."/>
            <person name="Tice H."/>
            <person name="Bruce D."/>
            <person name="Goodwin L."/>
            <person name="Pitluck S."/>
            <person name="Kyrpides N."/>
            <person name="Mavromatis K."/>
            <person name="Ivanova N."/>
            <person name="Saunders E."/>
            <person name="Brettin T."/>
            <person name="Detter J.C."/>
            <person name="Han C."/>
            <person name="Larimer F."/>
            <person name="Land M."/>
            <person name="Hauser L."/>
            <person name="Markowitz V."/>
            <person name="Cheng J.-F."/>
            <person name="Hugenholtz P."/>
            <person name="Woyke T."/>
            <person name="Wu D."/>
            <person name="Pukall R."/>
            <person name="Klenk H.-P."/>
            <person name="Eisen J.A."/>
        </authorList>
    </citation>
    <scope>NUCLEOTIDE SEQUENCE [LARGE SCALE GENOMIC DNA]</scope>
    <source>
        <strain evidence="4">DSM 17836 / JCM 10339 / NBRC 14399</strain>
    </source>
</reference>
<reference evidence="3 4" key="2">
    <citation type="journal article" date="2010" name="Stand. Genomic Sci.">
        <title>Complete genome sequence of Kribbella flavida type strain (IFO 14399).</title>
        <authorList>
            <person name="Pukall R."/>
            <person name="Lapidus A."/>
            <person name="Glavina Del Rio T."/>
            <person name="Copeland A."/>
            <person name="Tice H."/>
            <person name="Cheng J.-F."/>
            <person name="Lucas S."/>
            <person name="Chen F."/>
            <person name="Nolan M."/>
            <person name="LaButti K."/>
            <person name="Pati A."/>
            <person name="Ivanova N."/>
            <person name="Mavrommatis K."/>
            <person name="Mikhailova N."/>
            <person name="Pitluck S."/>
            <person name="Bruce D."/>
            <person name="Goodwin L."/>
            <person name="Land M."/>
            <person name="Hauser L."/>
            <person name="Chang Y.-J."/>
            <person name="Jeffries C.D."/>
            <person name="Chen A."/>
            <person name="Palaniappan K."/>
            <person name="Chain P."/>
            <person name="Rohde M."/>
            <person name="Goeker M."/>
            <person name="Bristow J."/>
            <person name="Eisen J.A."/>
            <person name="Markowitz V."/>
            <person name="Hugenholtz P."/>
            <person name="Kyrpides N.C."/>
            <person name="Klenk H.-P."/>
            <person name="Brettin T."/>
        </authorList>
    </citation>
    <scope>NUCLEOTIDE SEQUENCE [LARGE SCALE GENOMIC DNA]</scope>
    <source>
        <strain evidence="4">DSM 17836 / JCM 10339 / NBRC 14399</strain>
    </source>
</reference>
<dbReference type="InterPro" id="IPR028204">
    <property type="entry name" value="Tricorn_C1"/>
</dbReference>
<dbReference type="STRING" id="479435.Kfla_0689"/>
<dbReference type="eggNOG" id="COG0793">
    <property type="taxonomic scope" value="Bacteria"/>
</dbReference>
<accession>D2PXG2</accession>
<dbReference type="InterPro" id="IPR029045">
    <property type="entry name" value="ClpP/crotonase-like_dom_sf"/>
</dbReference>
<dbReference type="InterPro" id="IPR005151">
    <property type="entry name" value="Tail-specific_protease"/>
</dbReference>
<evidence type="ECO:0000259" key="2">
    <source>
        <dbReference type="SMART" id="SM00245"/>
    </source>
</evidence>
<dbReference type="AlphaFoldDB" id="D2PXG2"/>
<feature type="signal peptide" evidence="1">
    <location>
        <begin position="1"/>
        <end position="35"/>
    </location>
</feature>
<dbReference type="Proteomes" id="UP000007967">
    <property type="component" value="Chromosome"/>
</dbReference>
<dbReference type="PANTHER" id="PTHR11261">
    <property type="entry name" value="INTERPHOTORECEPTOR RETINOID-BINDING PROTEIN"/>
    <property type="match status" value="1"/>
</dbReference>
<sequence length="461" mass="50208">MVEQGEQMDFSPSRPARRLLIVAALVTGLAAAPLAAPSAAAAGAPDGIWQTDGYASIIAIGNGKATAYETTGVSCTPATVYTWSGDRFAAPGQQGFTVEARRDRASMRLEGSPGERRMRRLDKLPVRCTQPGASGPLAVFDQFWAAYEENYPFFAAKGIDWKAVRAQYRPKVTRDMSDDALFAVLTAMIAPLGDAHTAVRTPAGRTFGGSRPGTTIPDQALEQQIRPYIEQTALGGRKLTSYANDLIGYTTLPGGIGYLRVIAFFGYDERENYAAQRAALDQAMDQIFATEPRKLILDLRINGGGSDQLALDLAGRLTDRPFFAYAKRARNDPADPTSWTRPQAIHVQPARHRRTFTGPLVLLTGGSQLSAGETFTQAVMNRKPAPYRIGQNTQGVFSDVLVRHLPNGWQAVLPNEEFRTRSWTTYDGTGIPPHLRVPVFTPTELAAPRDSAFAAALRHLR</sequence>
<proteinExistence type="predicted"/>
<dbReference type="Pfam" id="PF03572">
    <property type="entry name" value="Peptidase_S41"/>
    <property type="match status" value="1"/>
</dbReference>
<evidence type="ECO:0000313" key="4">
    <source>
        <dbReference type="Proteomes" id="UP000007967"/>
    </source>
</evidence>
<feature type="chain" id="PRO_5039667652" evidence="1">
    <location>
        <begin position="36"/>
        <end position="461"/>
    </location>
</feature>
<dbReference type="GO" id="GO:0008236">
    <property type="term" value="F:serine-type peptidase activity"/>
    <property type="evidence" value="ECO:0007669"/>
    <property type="project" value="InterPro"/>
</dbReference>
<dbReference type="SMART" id="SM00245">
    <property type="entry name" value="TSPc"/>
    <property type="match status" value="1"/>
</dbReference>
<dbReference type="KEGG" id="kfl:Kfla_0689"/>
<dbReference type="GO" id="GO:0006508">
    <property type="term" value="P:proteolysis"/>
    <property type="evidence" value="ECO:0007669"/>
    <property type="project" value="InterPro"/>
</dbReference>
<name>D2PXG2_KRIFD</name>
<protein>
    <submittedName>
        <fullName evidence="3">Peptidase S41</fullName>
    </submittedName>
</protein>
<keyword evidence="1" id="KW-0732">Signal</keyword>
<dbReference type="Pfam" id="PF14684">
    <property type="entry name" value="Tricorn_C1"/>
    <property type="match status" value="1"/>
</dbReference>
<evidence type="ECO:0000256" key="1">
    <source>
        <dbReference type="SAM" id="SignalP"/>
    </source>
</evidence>
<evidence type="ECO:0000313" key="3">
    <source>
        <dbReference type="EMBL" id="ADB29810.1"/>
    </source>
</evidence>
<dbReference type="HOGENOM" id="CLU_034080_1_0_11"/>
<dbReference type="SUPFAM" id="SSF52096">
    <property type="entry name" value="ClpP/crotonase"/>
    <property type="match status" value="1"/>
</dbReference>
<dbReference type="PANTHER" id="PTHR11261:SF3">
    <property type="entry name" value="RETINOL-BINDING PROTEIN 3"/>
    <property type="match status" value="1"/>
</dbReference>
<dbReference type="CDD" id="cd07563">
    <property type="entry name" value="Peptidase_S41_IRBP"/>
    <property type="match status" value="1"/>
</dbReference>
<dbReference type="Gene3D" id="3.30.750.44">
    <property type="match status" value="1"/>
</dbReference>
<dbReference type="EMBL" id="CP001736">
    <property type="protein sequence ID" value="ADB29810.1"/>
    <property type="molecule type" value="Genomic_DNA"/>
</dbReference>
<keyword evidence="4" id="KW-1185">Reference proteome</keyword>
<feature type="domain" description="Tail specific protease" evidence="2">
    <location>
        <begin position="218"/>
        <end position="438"/>
    </location>
</feature>
<gene>
    <name evidence="3" type="ordered locus">Kfla_0689</name>
</gene>
<dbReference type="Gene3D" id="3.90.226.10">
    <property type="entry name" value="2-enoyl-CoA Hydratase, Chain A, domain 1"/>
    <property type="match status" value="1"/>
</dbReference>